<evidence type="ECO:0000313" key="1">
    <source>
        <dbReference type="EMBL" id="GKU95614.1"/>
    </source>
</evidence>
<comment type="caution">
    <text evidence="1">The sequence shown here is derived from an EMBL/GenBank/DDBJ whole genome shotgun (WGS) entry which is preliminary data.</text>
</comment>
<dbReference type="EMBL" id="BPVZ01000009">
    <property type="protein sequence ID" value="GKU95614.1"/>
    <property type="molecule type" value="Genomic_DNA"/>
</dbReference>
<dbReference type="AlphaFoldDB" id="A0AAV5IBC9"/>
<protein>
    <submittedName>
        <fullName evidence="1">Uncharacterized protein</fullName>
    </submittedName>
</protein>
<name>A0AAV5IBC9_9ROSI</name>
<proteinExistence type="predicted"/>
<reference evidence="1 2" key="1">
    <citation type="journal article" date="2021" name="Commun. Biol.">
        <title>The genome of Shorea leprosula (Dipterocarpaceae) highlights the ecological relevance of drought in aseasonal tropical rainforests.</title>
        <authorList>
            <person name="Ng K.K.S."/>
            <person name="Kobayashi M.J."/>
            <person name="Fawcett J.A."/>
            <person name="Hatakeyama M."/>
            <person name="Paape T."/>
            <person name="Ng C.H."/>
            <person name="Ang C.C."/>
            <person name="Tnah L.H."/>
            <person name="Lee C.T."/>
            <person name="Nishiyama T."/>
            <person name="Sese J."/>
            <person name="O'Brien M.J."/>
            <person name="Copetti D."/>
            <person name="Mohd Noor M.I."/>
            <person name="Ong R.C."/>
            <person name="Putra M."/>
            <person name="Sireger I.Z."/>
            <person name="Indrioko S."/>
            <person name="Kosugi Y."/>
            <person name="Izuno A."/>
            <person name="Isagi Y."/>
            <person name="Lee S.L."/>
            <person name="Shimizu K.K."/>
        </authorList>
    </citation>
    <scope>NUCLEOTIDE SEQUENCE [LARGE SCALE GENOMIC DNA]</scope>
    <source>
        <strain evidence="1">214</strain>
    </source>
</reference>
<accession>A0AAV5IBC9</accession>
<keyword evidence="2" id="KW-1185">Reference proteome</keyword>
<dbReference type="Proteomes" id="UP001054252">
    <property type="component" value="Unassembled WGS sequence"/>
</dbReference>
<organism evidence="1 2">
    <name type="scientific">Rubroshorea leprosula</name>
    <dbReference type="NCBI Taxonomy" id="152421"/>
    <lineage>
        <taxon>Eukaryota</taxon>
        <taxon>Viridiplantae</taxon>
        <taxon>Streptophyta</taxon>
        <taxon>Embryophyta</taxon>
        <taxon>Tracheophyta</taxon>
        <taxon>Spermatophyta</taxon>
        <taxon>Magnoliopsida</taxon>
        <taxon>eudicotyledons</taxon>
        <taxon>Gunneridae</taxon>
        <taxon>Pentapetalae</taxon>
        <taxon>rosids</taxon>
        <taxon>malvids</taxon>
        <taxon>Malvales</taxon>
        <taxon>Dipterocarpaceae</taxon>
        <taxon>Rubroshorea</taxon>
    </lineage>
</organism>
<sequence length="290" mass="33190">MGNLFTSYVYESPVLDTTDDFKRSAAHDESECEEGGFLIGDSFKEKFCTLVIHLIGFLSLQISKQVLKRTYESPVLCMVDGFRDTSFEEKESEEKFVVEDSNQEEEDNFGIMGKTKNRDEVIVGEKQSSSRFEKCTSLSLGYDDQENGFEGAKENLFGQDNSLCFEKILEQNLEAQLYHHKPVGSVYANMLITLMMKVLCLKWSKILPMKKLALRLKLQTEVHCPDSKPVCGVSFRKPVHRSNCRKGIYQNEEEQIGKNKSRKFSKRASTDSSGVFQKIWQHYNMLKGSC</sequence>
<evidence type="ECO:0000313" key="2">
    <source>
        <dbReference type="Proteomes" id="UP001054252"/>
    </source>
</evidence>
<gene>
    <name evidence="1" type="ORF">SLEP1_g8949</name>
</gene>